<protein>
    <submittedName>
        <fullName evidence="1">Uncharacterized protein</fullName>
    </submittedName>
</protein>
<name>A0A7J5Y2B8_DISMA</name>
<sequence>TEAKKSRPCWQLVPATCSVREAELGAPAVKVSLHRGANGHLKLTSIMRNTSSHLSQNIWSICRSSSTNIYPGSLK</sequence>
<evidence type="ECO:0000313" key="1">
    <source>
        <dbReference type="EMBL" id="KAF3842929.1"/>
    </source>
</evidence>
<comment type="caution">
    <text evidence="1">The sequence shown here is derived from an EMBL/GenBank/DDBJ whole genome shotgun (WGS) entry which is preliminary data.</text>
</comment>
<evidence type="ECO:0000313" key="2">
    <source>
        <dbReference type="Proteomes" id="UP000518266"/>
    </source>
</evidence>
<dbReference type="Proteomes" id="UP000518266">
    <property type="component" value="Unassembled WGS sequence"/>
</dbReference>
<dbReference type="AlphaFoldDB" id="A0A7J5Y2B8"/>
<accession>A0A7J5Y2B8</accession>
<gene>
    <name evidence="1" type="ORF">F7725_001778</name>
</gene>
<proteinExistence type="predicted"/>
<feature type="non-terminal residue" evidence="1">
    <location>
        <position position="1"/>
    </location>
</feature>
<feature type="non-terminal residue" evidence="1">
    <location>
        <position position="75"/>
    </location>
</feature>
<reference evidence="1 2" key="1">
    <citation type="submission" date="2020-03" db="EMBL/GenBank/DDBJ databases">
        <title>Dissostichus mawsoni Genome sequencing and assembly.</title>
        <authorList>
            <person name="Park H."/>
        </authorList>
    </citation>
    <scope>NUCLEOTIDE SEQUENCE [LARGE SCALE GENOMIC DNA]</scope>
    <source>
        <strain evidence="1">DM0001</strain>
        <tissue evidence="1">Muscle</tissue>
    </source>
</reference>
<dbReference type="EMBL" id="JAAKFY010000018">
    <property type="protein sequence ID" value="KAF3842929.1"/>
    <property type="molecule type" value="Genomic_DNA"/>
</dbReference>
<keyword evidence="2" id="KW-1185">Reference proteome</keyword>
<organism evidence="1 2">
    <name type="scientific">Dissostichus mawsoni</name>
    <name type="common">Antarctic cod</name>
    <dbReference type="NCBI Taxonomy" id="36200"/>
    <lineage>
        <taxon>Eukaryota</taxon>
        <taxon>Metazoa</taxon>
        <taxon>Chordata</taxon>
        <taxon>Craniata</taxon>
        <taxon>Vertebrata</taxon>
        <taxon>Euteleostomi</taxon>
        <taxon>Actinopterygii</taxon>
        <taxon>Neopterygii</taxon>
        <taxon>Teleostei</taxon>
        <taxon>Neoteleostei</taxon>
        <taxon>Acanthomorphata</taxon>
        <taxon>Eupercaria</taxon>
        <taxon>Perciformes</taxon>
        <taxon>Notothenioidei</taxon>
        <taxon>Nototheniidae</taxon>
        <taxon>Dissostichus</taxon>
    </lineage>
</organism>